<reference evidence="3" key="1">
    <citation type="submission" date="2019-11" db="EMBL/GenBank/DDBJ databases">
        <title>Microbial mats filling the niche in hypersaline microbial mats.</title>
        <authorList>
            <person name="Wong H.L."/>
            <person name="Macleod F.I."/>
            <person name="White R.A. III"/>
            <person name="Burns B.P."/>
        </authorList>
    </citation>
    <scope>NUCLEOTIDE SEQUENCE</scope>
    <source>
        <strain evidence="3">Rbin_158</strain>
    </source>
</reference>
<feature type="coiled-coil region" evidence="1">
    <location>
        <begin position="206"/>
        <end position="287"/>
    </location>
</feature>
<protein>
    <recommendedName>
        <fullName evidence="5">Polysaccharide chain length determinant N-terminal domain-containing protein</fullName>
    </recommendedName>
</protein>
<comment type="caution">
    <text evidence="3">The sequence shown here is derived from an EMBL/GenBank/DDBJ whole genome shotgun (WGS) entry which is preliminary data.</text>
</comment>
<dbReference type="Proteomes" id="UP000649604">
    <property type="component" value="Unassembled WGS sequence"/>
</dbReference>
<feature type="transmembrane region" description="Helical" evidence="2">
    <location>
        <begin position="464"/>
        <end position="488"/>
    </location>
</feature>
<feature type="non-terminal residue" evidence="3">
    <location>
        <position position="530"/>
    </location>
</feature>
<gene>
    <name evidence="3" type="ORF">GF339_07500</name>
</gene>
<name>A0A9D5JUL5_9BACT</name>
<dbReference type="AlphaFoldDB" id="A0A9D5JUL5"/>
<organism evidence="3 4">
    <name type="scientific">candidate division KSB3 bacterium</name>
    <dbReference type="NCBI Taxonomy" id="2044937"/>
    <lineage>
        <taxon>Bacteria</taxon>
        <taxon>candidate division KSB3</taxon>
    </lineage>
</organism>
<proteinExistence type="predicted"/>
<evidence type="ECO:0000256" key="1">
    <source>
        <dbReference type="SAM" id="Coils"/>
    </source>
</evidence>
<dbReference type="PANTHER" id="PTHR32309:SF13">
    <property type="entry name" value="FERRIC ENTEROBACTIN TRANSPORT PROTEIN FEPE"/>
    <property type="match status" value="1"/>
</dbReference>
<dbReference type="PANTHER" id="PTHR32309">
    <property type="entry name" value="TYROSINE-PROTEIN KINASE"/>
    <property type="match status" value="1"/>
</dbReference>
<keyword evidence="2" id="KW-1133">Transmembrane helix</keyword>
<keyword evidence="1" id="KW-0175">Coiled coil</keyword>
<evidence type="ECO:0008006" key="5">
    <source>
        <dbReference type="Google" id="ProtNLM"/>
    </source>
</evidence>
<accession>A0A9D5JUL5</accession>
<evidence type="ECO:0000313" key="3">
    <source>
        <dbReference type="EMBL" id="MBD3324415.1"/>
    </source>
</evidence>
<dbReference type="GO" id="GO:0004713">
    <property type="term" value="F:protein tyrosine kinase activity"/>
    <property type="evidence" value="ECO:0007669"/>
    <property type="project" value="TreeGrafter"/>
</dbReference>
<sequence length="530" mass="61531">MMAAKQLPIPIDLKVLRVLAYRHKWLLVILTFLSFAFSAVITRSMINRYSASITIFVDPENVLGDITKGVAVSTSLRDQLPTLQHLVLSDDFIEPHVIQDLNLQLADVYVPPFRLTFMPAVIDSLEAFKDHVKRLFNFEIYTQTEDQRQYLERRELVQIVKAHLELRQSRGSLLSISYTGPSLQASQKIVEIVANQCKEFLLRNKNQETREAVRYIERQYEEANQKLNELEQELAQMRVEQFDKGPEAKIALLQQRQEALDALRVIQKDLEEIRQSKEDLLAQQNERREALLSGDPETIEKLAQIAQTQDYQLLETKRTQLAALLTVYTEEWPEVIKLREEIAALEKRLADNITRADDMAKEKILLADPIYQEYFRQLTQLKTNEDALKTRERNLRESIDIYETKIKEMPEIEKSFGAIQRQIDLATKRETARATMELEKTRGEMRIRTVSRSFPNKPVGIPPILIMTALSLLGPLTGAGIIFLLYYFNTSVKSPEDVQIEYNLPVLAIIPKIHFTRELRRYLRVWHVLT</sequence>
<dbReference type="EMBL" id="WJJP01000233">
    <property type="protein sequence ID" value="MBD3324415.1"/>
    <property type="molecule type" value="Genomic_DNA"/>
</dbReference>
<evidence type="ECO:0000313" key="4">
    <source>
        <dbReference type="Proteomes" id="UP000649604"/>
    </source>
</evidence>
<dbReference type="InterPro" id="IPR050445">
    <property type="entry name" value="Bact_polysacc_biosynth/exp"/>
</dbReference>
<evidence type="ECO:0000256" key="2">
    <source>
        <dbReference type="SAM" id="Phobius"/>
    </source>
</evidence>
<keyword evidence="2" id="KW-0472">Membrane</keyword>
<dbReference type="GO" id="GO:0005886">
    <property type="term" value="C:plasma membrane"/>
    <property type="evidence" value="ECO:0007669"/>
    <property type="project" value="TreeGrafter"/>
</dbReference>
<keyword evidence="2" id="KW-0812">Transmembrane</keyword>